<keyword evidence="1" id="KW-0812">Transmembrane</keyword>
<keyword evidence="1" id="KW-1133">Transmembrane helix</keyword>
<dbReference type="RefSeq" id="WP_147479754.1">
    <property type="nucleotide sequence ID" value="NZ_RBUQ01000004.1"/>
</dbReference>
<feature type="transmembrane region" description="Helical" evidence="1">
    <location>
        <begin position="20"/>
        <end position="39"/>
    </location>
</feature>
<evidence type="ECO:0000256" key="1">
    <source>
        <dbReference type="SAM" id="Phobius"/>
    </source>
</evidence>
<sequence>MSEINVSRPSMLPAVLEGGFYGLLIGAFFVLCVYIGWNLGEPNQDPDHLCAQTNQRGSSAWVACVDRKVQERAQ</sequence>
<reference evidence="2 3" key="1">
    <citation type="submission" date="2018-08" db="EMBL/GenBank/DDBJ databases">
        <title>Recombination of ecologically and evolutionarily significant loci maintains genetic cohesion in the Pseudomonas syringae species complex.</title>
        <authorList>
            <person name="Dillon M."/>
            <person name="Thakur S."/>
            <person name="Almeida R.N.D."/>
            <person name="Weir B.S."/>
            <person name="Guttman D.S."/>
        </authorList>
    </citation>
    <scope>NUCLEOTIDE SEQUENCE [LARGE SCALE GENOMIC DNA]</scope>
    <source>
        <strain evidence="2 3">ICMP 11281</strain>
    </source>
</reference>
<evidence type="ECO:0000313" key="3">
    <source>
        <dbReference type="Proteomes" id="UP000271631"/>
    </source>
</evidence>
<comment type="caution">
    <text evidence="2">The sequence shown here is derived from an EMBL/GenBank/DDBJ whole genome shotgun (WGS) entry which is preliminary data.</text>
</comment>
<organism evidence="2 3">
    <name type="scientific">Pseudomonas syringae pv. maculicola</name>
    <dbReference type="NCBI Taxonomy" id="59511"/>
    <lineage>
        <taxon>Bacteria</taxon>
        <taxon>Pseudomonadati</taxon>
        <taxon>Pseudomonadota</taxon>
        <taxon>Gammaproteobacteria</taxon>
        <taxon>Pseudomonadales</taxon>
        <taxon>Pseudomonadaceae</taxon>
        <taxon>Pseudomonas</taxon>
    </lineage>
</organism>
<dbReference type="Proteomes" id="UP000271631">
    <property type="component" value="Unassembled WGS sequence"/>
</dbReference>
<dbReference type="EMBL" id="RBUQ01000004">
    <property type="protein sequence ID" value="RMV44441.1"/>
    <property type="molecule type" value="Genomic_DNA"/>
</dbReference>
<proteinExistence type="predicted"/>
<protein>
    <submittedName>
        <fullName evidence="2">Uncharacterized protein</fullName>
    </submittedName>
</protein>
<keyword evidence="1" id="KW-0472">Membrane</keyword>
<accession>A0A3M6CLZ2</accession>
<name>A0A3M6CLZ2_PSEYM</name>
<gene>
    <name evidence="2" type="ORF">ALP13_103825</name>
</gene>
<dbReference type="AlphaFoldDB" id="A0A3M6CLZ2"/>
<evidence type="ECO:0000313" key="2">
    <source>
        <dbReference type="EMBL" id="RMV44441.1"/>
    </source>
</evidence>